<dbReference type="RefSeq" id="WP_179503628.1">
    <property type="nucleotide sequence ID" value="NZ_JACCAA010000001.1"/>
</dbReference>
<comment type="caution">
    <text evidence="2">The sequence shown here is derived from an EMBL/GenBank/DDBJ whole genome shotgun (WGS) entry which is preliminary data.</text>
</comment>
<name>A0A7Y9URS9_9ACTN</name>
<evidence type="ECO:0000313" key="3">
    <source>
        <dbReference type="Proteomes" id="UP000540656"/>
    </source>
</evidence>
<evidence type="ECO:0000259" key="1">
    <source>
        <dbReference type="Pfam" id="PF13845"/>
    </source>
</evidence>
<dbReference type="AlphaFoldDB" id="A0A7Y9URS9"/>
<accession>A0A7Y9URS9</accession>
<sequence>MLAVVCGLLVLSGCAQDSEDPEPLGARAGAKATGGTAPELDPLAGAPSLGACYALQKSDTLATTSTRAALPDCDRAHTSRTFLVETVPEGQQTDDFELIRSKCEGALPTGTGLNTTELYSSIVTWIWFEPTSAQKKAGARWFRCDAIAQSREKLKPLPRTADRGYNFFIGALPKAYKRCIRDGKDTNGDGEPEPVHVTCAEKHQYEWTGYFRMKDTSKFPSDKAFMGWAKSRCTKVAGTAQWWATWPSERAWSDGERRISCYAKVG</sequence>
<reference evidence="2 3" key="1">
    <citation type="submission" date="2020-07" db="EMBL/GenBank/DDBJ databases">
        <title>Sequencing the genomes of 1000 actinobacteria strains.</title>
        <authorList>
            <person name="Klenk H.-P."/>
        </authorList>
    </citation>
    <scope>NUCLEOTIDE SEQUENCE [LARGE SCALE GENOMIC DNA]</scope>
    <source>
        <strain evidence="2 3">DSM 23819</strain>
    </source>
</reference>
<feature type="domain" description="Septum formation-related" evidence="1">
    <location>
        <begin position="127"/>
        <end position="237"/>
    </location>
</feature>
<keyword evidence="3" id="KW-1185">Reference proteome</keyword>
<dbReference type="Proteomes" id="UP000540656">
    <property type="component" value="Unassembled WGS sequence"/>
</dbReference>
<protein>
    <recommendedName>
        <fullName evidence="1">Septum formation-related domain-containing protein</fullName>
    </recommendedName>
</protein>
<organism evidence="2 3">
    <name type="scientific">Nocardioides daedukensis</name>
    <dbReference type="NCBI Taxonomy" id="634462"/>
    <lineage>
        <taxon>Bacteria</taxon>
        <taxon>Bacillati</taxon>
        <taxon>Actinomycetota</taxon>
        <taxon>Actinomycetes</taxon>
        <taxon>Propionibacteriales</taxon>
        <taxon>Nocardioidaceae</taxon>
        <taxon>Nocardioides</taxon>
    </lineage>
</organism>
<evidence type="ECO:0000313" key="2">
    <source>
        <dbReference type="EMBL" id="NYG60732.1"/>
    </source>
</evidence>
<dbReference type="Pfam" id="PF13845">
    <property type="entry name" value="Septum_form"/>
    <property type="match status" value="1"/>
</dbReference>
<dbReference type="EMBL" id="JACCAA010000001">
    <property type="protein sequence ID" value="NYG60732.1"/>
    <property type="molecule type" value="Genomic_DNA"/>
</dbReference>
<proteinExistence type="predicted"/>
<gene>
    <name evidence="2" type="ORF">BJ980_003655</name>
</gene>
<dbReference type="InterPro" id="IPR026004">
    <property type="entry name" value="Septum_form"/>
</dbReference>